<keyword evidence="9" id="KW-0012">Acyltransferase</keyword>
<dbReference type="AlphaFoldDB" id="G6FU61"/>
<dbReference type="Gene3D" id="1.10.230.10">
    <property type="entry name" value="Cytochrome P450-Terp, domain 2"/>
    <property type="match status" value="1"/>
</dbReference>
<proteinExistence type="inferred from homology"/>
<comment type="caution">
    <text evidence="9">The sequence shown here is derived from an EMBL/GenBank/DDBJ whole genome shotgun (WGS) entry which is preliminary data.</text>
</comment>
<feature type="active site" evidence="7">
    <location>
        <position position="315"/>
    </location>
</feature>
<keyword evidence="3" id="KW-0816">Tricarboxylic acid cycle</keyword>
<dbReference type="GO" id="GO:0005829">
    <property type="term" value="C:cytosol"/>
    <property type="evidence" value="ECO:0007669"/>
    <property type="project" value="TreeGrafter"/>
</dbReference>
<dbReference type="InterPro" id="IPR019810">
    <property type="entry name" value="Citrate_synthase_AS"/>
</dbReference>
<evidence type="ECO:0000256" key="8">
    <source>
        <dbReference type="RuleBase" id="RU003406"/>
    </source>
</evidence>
<dbReference type="InterPro" id="IPR011278">
    <property type="entry name" value="2-MeCitrate/Citrate_synth_II"/>
</dbReference>
<dbReference type="FunFam" id="1.10.230.10:FF:000002">
    <property type="entry name" value="Citrate synthase"/>
    <property type="match status" value="1"/>
</dbReference>
<evidence type="ECO:0000256" key="1">
    <source>
        <dbReference type="ARBA" id="ARBA00004751"/>
    </source>
</evidence>
<dbReference type="GO" id="GO:0036440">
    <property type="term" value="F:citrate synthase activity"/>
    <property type="evidence" value="ECO:0007669"/>
    <property type="project" value="UniProtKB-EC"/>
</dbReference>
<gene>
    <name evidence="9" type="ORF">FJSC11DRAFT_2408</name>
</gene>
<dbReference type="InterPro" id="IPR016142">
    <property type="entry name" value="Citrate_synth-like_lrg_a-sub"/>
</dbReference>
<evidence type="ECO:0000256" key="5">
    <source>
        <dbReference type="ARBA" id="ARBA00049288"/>
    </source>
</evidence>
<evidence type="ECO:0000313" key="9">
    <source>
        <dbReference type="EMBL" id="EHC12791.1"/>
    </source>
</evidence>
<dbReference type="GO" id="GO:0006099">
    <property type="term" value="P:tricarboxylic acid cycle"/>
    <property type="evidence" value="ECO:0007669"/>
    <property type="project" value="UniProtKB-UniPathway"/>
</dbReference>
<dbReference type="EMBL" id="AGIZ01000007">
    <property type="protein sequence ID" value="EHC12791.1"/>
    <property type="molecule type" value="Genomic_DNA"/>
</dbReference>
<dbReference type="GeneID" id="35799339"/>
<dbReference type="PRINTS" id="PR00143">
    <property type="entry name" value="CITRTSNTHASE"/>
</dbReference>
<dbReference type="InterPro" id="IPR002020">
    <property type="entry name" value="Citrate_synthase"/>
</dbReference>
<dbReference type="Proteomes" id="UP000004344">
    <property type="component" value="Unassembled WGS sequence"/>
</dbReference>
<comment type="pathway">
    <text evidence="1">Carbohydrate metabolism; tricarboxylic acid cycle; isocitrate from oxaloacetate: step 1/2.</text>
</comment>
<dbReference type="NCBIfam" id="TIGR01800">
    <property type="entry name" value="cit_synth_II"/>
    <property type="match status" value="1"/>
</dbReference>
<evidence type="ECO:0000256" key="6">
    <source>
        <dbReference type="PIRNR" id="PIRNR001369"/>
    </source>
</evidence>
<comment type="similarity">
    <text evidence="2 6 8">Belongs to the citrate synthase family.</text>
</comment>
<accession>G6FU61</accession>
<dbReference type="SUPFAM" id="SSF48256">
    <property type="entry name" value="Citrate synthase"/>
    <property type="match status" value="1"/>
</dbReference>
<dbReference type="InterPro" id="IPR024176">
    <property type="entry name" value="Citrate_synthase_bac-typ"/>
</dbReference>
<dbReference type="RefSeq" id="WP_009457056.1">
    <property type="nucleotide sequence ID" value="NZ_AGIZ01000007.1"/>
</dbReference>
<dbReference type="InterPro" id="IPR036969">
    <property type="entry name" value="Citrate_synthase_sf"/>
</dbReference>
<dbReference type="UniPathway" id="UPA00223"/>
<dbReference type="PROSITE" id="PS00480">
    <property type="entry name" value="CITRATE_SYNTHASE"/>
    <property type="match status" value="1"/>
</dbReference>
<evidence type="ECO:0000256" key="4">
    <source>
        <dbReference type="ARBA" id="ARBA00022679"/>
    </source>
</evidence>
<protein>
    <recommendedName>
        <fullName evidence="6">Citrate synthase</fullName>
    </recommendedName>
</protein>
<dbReference type="NCBIfam" id="NF010639">
    <property type="entry name" value="PRK14036.1"/>
    <property type="match status" value="1"/>
</dbReference>
<dbReference type="PIRSF" id="PIRSF001369">
    <property type="entry name" value="Citrate_synth"/>
    <property type="match status" value="1"/>
</dbReference>
<feature type="active site" evidence="7">
    <location>
        <position position="261"/>
    </location>
</feature>
<dbReference type="InterPro" id="IPR016143">
    <property type="entry name" value="Citrate_synth-like_sm_a-sub"/>
</dbReference>
<sequence length="378" mass="42755">MIVCEYRPGLEGIPAAQSSISFVDGQKGLLEYRGIRIEELAEKSTFLETAYLLIWGELPTAEELAAFEDEVRHHRRIKYRIRDMMKSFPESGHPMDALQASAAALGLFYARRDLDNPVYIRDAVVRLLATIPTMVAAFQLMRKGNDPVRPNDDLDYAANFLYMLNEKEPDPLAARIFDVCLILHAEHTMNASTFSARVTASTLTDPYAVVASAVGTLGGPLHGGANEEVIQMLEEIGSVENVRPYIEDKLQQKAKIMGFGHRVYKVKDPRAMILQNLAEKLFAKFGNDKFYDIAQEMERVVEEKLGHKGIYPNVDFYSGLVYRKLGIPTDLFTPIFAIARVAGWLAHWKEQLAENRIFRPTQVYNGRHDIPYTAIDQR</sequence>
<reference evidence="9 10" key="1">
    <citation type="submission" date="2011-09" db="EMBL/GenBank/DDBJ databases">
        <title>The draft genome of Fischerella sp. JSC-11.</title>
        <authorList>
            <consortium name="US DOE Joint Genome Institute (JGI-PGF)"/>
            <person name="Lucas S."/>
            <person name="Han J."/>
            <person name="Lapidus A."/>
            <person name="Cheng J.-F."/>
            <person name="Goodwin L."/>
            <person name="Pitluck S."/>
            <person name="Peters L."/>
            <person name="Land M.L."/>
            <person name="Hauser L."/>
            <person name="Sarkisova S."/>
            <person name="Bryant D.A."/>
            <person name="Brown I."/>
            <person name="Woyke T.J."/>
        </authorList>
    </citation>
    <scope>NUCLEOTIDE SEQUENCE [LARGE SCALE GENOMIC DNA]</scope>
    <source>
        <strain evidence="9 10">JSC-11</strain>
    </source>
</reference>
<evidence type="ECO:0000256" key="3">
    <source>
        <dbReference type="ARBA" id="ARBA00022532"/>
    </source>
</evidence>
<dbReference type="PANTHER" id="PTHR11739:SF4">
    <property type="entry name" value="CITRATE SYNTHASE, PEROXISOMAL"/>
    <property type="match status" value="1"/>
</dbReference>
<evidence type="ECO:0000256" key="2">
    <source>
        <dbReference type="ARBA" id="ARBA00010566"/>
    </source>
</evidence>
<dbReference type="PANTHER" id="PTHR11739">
    <property type="entry name" value="CITRATE SYNTHASE"/>
    <property type="match status" value="1"/>
</dbReference>
<dbReference type="PATRIC" id="fig|741277.3.peg.1933"/>
<keyword evidence="4 6" id="KW-0808">Transferase</keyword>
<evidence type="ECO:0000313" key="10">
    <source>
        <dbReference type="Proteomes" id="UP000004344"/>
    </source>
</evidence>
<evidence type="ECO:0000256" key="7">
    <source>
        <dbReference type="PIRSR" id="PIRSR001369-1"/>
    </source>
</evidence>
<organism evidence="9 10">
    <name type="scientific">Fischerella thermalis JSC-11</name>
    <dbReference type="NCBI Taxonomy" id="741277"/>
    <lineage>
        <taxon>Bacteria</taxon>
        <taxon>Bacillati</taxon>
        <taxon>Cyanobacteriota</taxon>
        <taxon>Cyanophyceae</taxon>
        <taxon>Nostocales</taxon>
        <taxon>Hapalosiphonaceae</taxon>
        <taxon>Fischerella</taxon>
    </lineage>
</organism>
<comment type="catalytic activity">
    <reaction evidence="5">
        <text>oxaloacetate + acetyl-CoA + H2O = citrate + CoA + H(+)</text>
        <dbReference type="Rhea" id="RHEA:16845"/>
        <dbReference type="ChEBI" id="CHEBI:15377"/>
        <dbReference type="ChEBI" id="CHEBI:15378"/>
        <dbReference type="ChEBI" id="CHEBI:16452"/>
        <dbReference type="ChEBI" id="CHEBI:16947"/>
        <dbReference type="ChEBI" id="CHEBI:57287"/>
        <dbReference type="ChEBI" id="CHEBI:57288"/>
        <dbReference type="EC" id="2.3.3.16"/>
    </reaction>
</comment>
<keyword evidence="10" id="KW-1185">Reference proteome</keyword>
<dbReference type="Pfam" id="PF00285">
    <property type="entry name" value="Citrate_synt"/>
    <property type="match status" value="1"/>
</dbReference>
<dbReference type="GO" id="GO:0005975">
    <property type="term" value="P:carbohydrate metabolic process"/>
    <property type="evidence" value="ECO:0007669"/>
    <property type="project" value="TreeGrafter"/>
</dbReference>
<name>G6FU61_9CYAN</name>
<dbReference type="Gene3D" id="1.10.580.10">
    <property type="entry name" value="Citrate Synthase, domain 1"/>
    <property type="match status" value="1"/>
</dbReference>